<sequence length="56" mass="6194">MNALADRGPEALEPQFAADYREAADDAARLRVAVDQVASLTDTSAYNWHHKYCVQA</sequence>
<evidence type="ECO:0000259" key="2">
    <source>
        <dbReference type="Pfam" id="PF13286"/>
    </source>
</evidence>
<organism evidence="3 4">
    <name type="scientific">Demequina litorisediminis</name>
    <dbReference type="NCBI Taxonomy" id="1849022"/>
    <lineage>
        <taxon>Bacteria</taxon>
        <taxon>Bacillati</taxon>
        <taxon>Actinomycetota</taxon>
        <taxon>Actinomycetes</taxon>
        <taxon>Micrococcales</taxon>
        <taxon>Demequinaceae</taxon>
        <taxon>Demequina</taxon>
    </lineage>
</organism>
<keyword evidence="1" id="KW-0378">Hydrolase</keyword>
<dbReference type="InterPro" id="IPR026875">
    <property type="entry name" value="PHydrolase_assoc_dom"/>
</dbReference>
<evidence type="ECO:0000256" key="1">
    <source>
        <dbReference type="ARBA" id="ARBA00022801"/>
    </source>
</evidence>
<evidence type="ECO:0000313" key="3">
    <source>
        <dbReference type="EMBL" id="GMA34163.1"/>
    </source>
</evidence>
<dbReference type="Pfam" id="PF13286">
    <property type="entry name" value="HD_assoc"/>
    <property type="match status" value="1"/>
</dbReference>
<accession>A0ABQ6I8L1</accession>
<proteinExistence type="predicted"/>
<name>A0ABQ6I8L1_9MICO</name>
<reference evidence="4" key="1">
    <citation type="journal article" date="2019" name="Int. J. Syst. Evol. Microbiol.">
        <title>The Global Catalogue of Microorganisms (GCM) 10K type strain sequencing project: providing services to taxonomists for standard genome sequencing and annotation.</title>
        <authorList>
            <consortium name="The Broad Institute Genomics Platform"/>
            <consortium name="The Broad Institute Genome Sequencing Center for Infectious Disease"/>
            <person name="Wu L."/>
            <person name="Ma J."/>
        </authorList>
    </citation>
    <scope>NUCLEOTIDE SEQUENCE [LARGE SCALE GENOMIC DNA]</scope>
    <source>
        <strain evidence="4">NBRC 112299</strain>
    </source>
</reference>
<protein>
    <recommendedName>
        <fullName evidence="2">Phosphohydrolase-associated domain-containing protein</fullName>
    </recommendedName>
</protein>
<gene>
    <name evidence="3" type="ORF">GCM10025876_03670</name>
</gene>
<evidence type="ECO:0000313" key="4">
    <source>
        <dbReference type="Proteomes" id="UP001157125"/>
    </source>
</evidence>
<dbReference type="EMBL" id="BSUN01000001">
    <property type="protein sequence ID" value="GMA34163.1"/>
    <property type="molecule type" value="Genomic_DNA"/>
</dbReference>
<feature type="domain" description="Phosphohydrolase-associated" evidence="2">
    <location>
        <begin position="3"/>
        <end position="51"/>
    </location>
</feature>
<dbReference type="Proteomes" id="UP001157125">
    <property type="component" value="Unassembled WGS sequence"/>
</dbReference>
<keyword evidence="4" id="KW-1185">Reference proteome</keyword>
<comment type="caution">
    <text evidence="3">The sequence shown here is derived from an EMBL/GenBank/DDBJ whole genome shotgun (WGS) entry which is preliminary data.</text>
</comment>